<dbReference type="EMBL" id="CAXDID020000114">
    <property type="protein sequence ID" value="CAL6030248.1"/>
    <property type="molecule type" value="Genomic_DNA"/>
</dbReference>
<dbReference type="EMBL" id="CATOUU010000248">
    <property type="protein sequence ID" value="CAI9922224.1"/>
    <property type="molecule type" value="Genomic_DNA"/>
</dbReference>
<comment type="caution">
    <text evidence="1">The sequence shown here is derived from an EMBL/GenBank/DDBJ whole genome shotgun (WGS) entry which is preliminary data.</text>
</comment>
<evidence type="ECO:0000313" key="1">
    <source>
        <dbReference type="EMBL" id="CAI9922224.1"/>
    </source>
</evidence>
<protein>
    <submittedName>
        <fullName evidence="2">Hypothetical_protein</fullName>
    </submittedName>
</protein>
<evidence type="ECO:0000313" key="3">
    <source>
        <dbReference type="EMBL" id="CAL6030248.1"/>
    </source>
</evidence>
<proteinExistence type="predicted"/>
<evidence type="ECO:0000313" key="4">
    <source>
        <dbReference type="Proteomes" id="UP001642409"/>
    </source>
</evidence>
<gene>
    <name evidence="2" type="ORF">HINF_LOCUS10986</name>
    <name evidence="3" type="ORF">HINF_LOCUS33125</name>
    <name evidence="1" type="ORF">HINF_LOCUS9869</name>
</gene>
<accession>A0AA86TLI6</accession>
<reference evidence="2 4" key="2">
    <citation type="submission" date="2024-07" db="EMBL/GenBank/DDBJ databases">
        <authorList>
            <person name="Akdeniz Z."/>
        </authorList>
    </citation>
    <scope>NUCLEOTIDE SEQUENCE [LARGE SCALE GENOMIC DNA]</scope>
</reference>
<organism evidence="1">
    <name type="scientific">Hexamita inflata</name>
    <dbReference type="NCBI Taxonomy" id="28002"/>
    <lineage>
        <taxon>Eukaryota</taxon>
        <taxon>Metamonada</taxon>
        <taxon>Diplomonadida</taxon>
        <taxon>Hexamitidae</taxon>
        <taxon>Hexamitinae</taxon>
        <taxon>Hexamita</taxon>
    </lineage>
</organism>
<name>A0AA86TLI6_9EUKA</name>
<dbReference type="Proteomes" id="UP001642409">
    <property type="component" value="Unassembled WGS sequence"/>
</dbReference>
<sequence length="173" mass="20089">MGSDIQKESIIDENNNDYTQQNVNQFIVLKDGQTIYENIFQQFDSLVYTPETSYLNVFTKEYPTIQHDQLSTLQDQTIDIAIQALLKGISLDYVIQSCSMDYQTIMHLYYCLTVRFSSFQVKQKPKQLVYTSSKSDDPLIQQVLDALNSGEDLKDITKQFTLSQEELQYIHVE</sequence>
<reference evidence="1" key="1">
    <citation type="submission" date="2023-06" db="EMBL/GenBank/DDBJ databases">
        <authorList>
            <person name="Kurt Z."/>
        </authorList>
    </citation>
    <scope>NUCLEOTIDE SEQUENCE</scope>
</reference>
<evidence type="ECO:0000313" key="2">
    <source>
        <dbReference type="EMBL" id="CAL5989701.1"/>
    </source>
</evidence>
<dbReference type="EMBL" id="CAXDID020000024">
    <property type="protein sequence ID" value="CAL5989701.1"/>
    <property type="molecule type" value="Genomic_DNA"/>
</dbReference>
<keyword evidence="4" id="KW-1185">Reference proteome</keyword>
<dbReference type="AlphaFoldDB" id="A0AA86TLI6"/>